<dbReference type="OrthoDB" id="10475262at2759"/>
<keyword evidence="2" id="KW-1185">Reference proteome</keyword>
<dbReference type="InParanoid" id="A0A1Q3ANS0"/>
<feature type="non-terminal residue" evidence="1">
    <location>
        <position position="1"/>
    </location>
</feature>
<dbReference type="Proteomes" id="UP000187406">
    <property type="component" value="Unassembled WGS sequence"/>
</dbReference>
<protein>
    <submittedName>
        <fullName evidence="1">Uncharacterized protein</fullName>
    </submittedName>
</protein>
<dbReference type="AlphaFoldDB" id="A0A1Q3ANS0"/>
<proteinExistence type="predicted"/>
<evidence type="ECO:0000313" key="1">
    <source>
        <dbReference type="EMBL" id="GAV57265.1"/>
    </source>
</evidence>
<name>A0A1Q3ANS0_CEPFO</name>
<organism evidence="1 2">
    <name type="scientific">Cephalotus follicularis</name>
    <name type="common">Albany pitcher plant</name>
    <dbReference type="NCBI Taxonomy" id="3775"/>
    <lineage>
        <taxon>Eukaryota</taxon>
        <taxon>Viridiplantae</taxon>
        <taxon>Streptophyta</taxon>
        <taxon>Embryophyta</taxon>
        <taxon>Tracheophyta</taxon>
        <taxon>Spermatophyta</taxon>
        <taxon>Magnoliopsida</taxon>
        <taxon>eudicotyledons</taxon>
        <taxon>Gunneridae</taxon>
        <taxon>Pentapetalae</taxon>
        <taxon>rosids</taxon>
        <taxon>fabids</taxon>
        <taxon>Oxalidales</taxon>
        <taxon>Cephalotaceae</taxon>
        <taxon>Cephalotus</taxon>
    </lineage>
</organism>
<evidence type="ECO:0000313" key="2">
    <source>
        <dbReference type="Proteomes" id="UP000187406"/>
    </source>
</evidence>
<gene>
    <name evidence="1" type="ORF">CFOL_v3_00803</name>
</gene>
<reference evidence="2" key="1">
    <citation type="submission" date="2016-04" db="EMBL/GenBank/DDBJ databases">
        <title>Cephalotus genome sequencing.</title>
        <authorList>
            <person name="Fukushima K."/>
            <person name="Hasebe M."/>
            <person name="Fang X."/>
        </authorList>
    </citation>
    <scope>NUCLEOTIDE SEQUENCE [LARGE SCALE GENOMIC DNA]</scope>
    <source>
        <strain evidence="2">cv. St1</strain>
    </source>
</reference>
<dbReference type="EMBL" id="BDDD01000027">
    <property type="protein sequence ID" value="GAV57265.1"/>
    <property type="molecule type" value="Genomic_DNA"/>
</dbReference>
<accession>A0A1Q3ANS0</accession>
<comment type="caution">
    <text evidence="1">The sequence shown here is derived from an EMBL/GenBank/DDBJ whole genome shotgun (WGS) entry which is preliminary data.</text>
</comment>
<sequence>ASYHGIPSGLAIMNVETMNNHICHELDGDACTVSNMDIRPTTINGLKAVHNELLLQLYDHVPFEDNPERVVLDHSMAQSSRLGVNGVIICRIRDNIEAPVPATNGISAKTNAAVCKTLAVAVPAGVTAPAVVNGIASST</sequence>